<comment type="caution">
    <text evidence="3">The sequence shown here is derived from an EMBL/GenBank/DDBJ whole genome shotgun (WGS) entry which is preliminary data.</text>
</comment>
<dbReference type="InterPro" id="IPR008406">
    <property type="entry name" value="DRM/ARP"/>
</dbReference>
<protein>
    <submittedName>
        <fullName evidence="3">Uncharacterized protein</fullName>
    </submittedName>
</protein>
<evidence type="ECO:0000256" key="2">
    <source>
        <dbReference type="SAM" id="MobiDB-lite"/>
    </source>
</evidence>
<comment type="similarity">
    <text evidence="1">Belongs to the DRM1/ARP family.</text>
</comment>
<evidence type="ECO:0000313" key="4">
    <source>
        <dbReference type="Proteomes" id="UP000249390"/>
    </source>
</evidence>
<organism evidence="3 4">
    <name type="scientific">Cuscuta australis</name>
    <dbReference type="NCBI Taxonomy" id="267555"/>
    <lineage>
        <taxon>Eukaryota</taxon>
        <taxon>Viridiplantae</taxon>
        <taxon>Streptophyta</taxon>
        <taxon>Embryophyta</taxon>
        <taxon>Tracheophyta</taxon>
        <taxon>Spermatophyta</taxon>
        <taxon>Magnoliopsida</taxon>
        <taxon>eudicotyledons</taxon>
        <taxon>Gunneridae</taxon>
        <taxon>Pentapetalae</taxon>
        <taxon>asterids</taxon>
        <taxon>lamiids</taxon>
        <taxon>Solanales</taxon>
        <taxon>Convolvulaceae</taxon>
        <taxon>Cuscuteae</taxon>
        <taxon>Cuscuta</taxon>
        <taxon>Cuscuta subgen. Grammica</taxon>
        <taxon>Cuscuta sect. Cleistogrammica</taxon>
    </lineage>
</organism>
<dbReference type="Proteomes" id="UP000249390">
    <property type="component" value="Unassembled WGS sequence"/>
</dbReference>
<accession>A0A328E3S8</accession>
<evidence type="ECO:0000313" key="3">
    <source>
        <dbReference type="EMBL" id="RAL52644.1"/>
    </source>
</evidence>
<dbReference type="PANTHER" id="PTHR33565:SF1">
    <property type="entry name" value="DORMANCY-ASSOCIATED PROTEIN HOMOLOG 3"/>
    <property type="match status" value="1"/>
</dbReference>
<proteinExistence type="inferred from homology"/>
<dbReference type="EMBL" id="NQVE01000030">
    <property type="protein sequence ID" value="RAL52644.1"/>
    <property type="molecule type" value="Genomic_DNA"/>
</dbReference>
<reference evidence="3 4" key="1">
    <citation type="submission" date="2018-06" db="EMBL/GenBank/DDBJ databases">
        <title>The Genome of Cuscuta australis (Dodder) Provides Insight into the Evolution of Plant Parasitism.</title>
        <authorList>
            <person name="Liu H."/>
        </authorList>
    </citation>
    <scope>NUCLEOTIDE SEQUENCE [LARGE SCALE GENOMIC DNA]</scope>
    <source>
        <strain evidence="4">cv. Yunnan</strain>
        <tissue evidence="3">Vines</tissue>
    </source>
</reference>
<dbReference type="AlphaFoldDB" id="A0A328E3S8"/>
<feature type="compositionally biased region" description="Pro residues" evidence="2">
    <location>
        <begin position="134"/>
        <end position="151"/>
    </location>
</feature>
<evidence type="ECO:0000256" key="1">
    <source>
        <dbReference type="ARBA" id="ARBA00010502"/>
    </source>
</evidence>
<gene>
    <name evidence="3" type="ORF">DM860_007412</name>
</gene>
<feature type="region of interest" description="Disordered" evidence="2">
    <location>
        <begin position="64"/>
        <end position="158"/>
    </location>
</feature>
<keyword evidence="4" id="KW-1185">Reference proteome</keyword>
<name>A0A328E3S8_9ASTE</name>
<feature type="region of interest" description="Disordered" evidence="2">
    <location>
        <begin position="173"/>
        <end position="192"/>
    </location>
</feature>
<sequence>MTPPILSLRTSSAIRRRLVSGPNRRPPFVVYGAGSSINAPLQQIEQNALEKNSQSAMNLLSHLWDDTVAGPPPDDGGGLGKLRKFSAFNSRPDSRNESESPNPRSLTVDTTDDGMKVTRSIKILKSPRNQSKDSPPPSPSPSPAGPTPPVSPFSFSGLGGKEAYRFRRKSASYAYEDARGVGPRSPPPPYDV</sequence>
<dbReference type="PANTHER" id="PTHR33565">
    <property type="entry name" value="DORMANCY-ASSOCIATED PROTEIN 1"/>
    <property type="match status" value="1"/>
</dbReference>
<feature type="compositionally biased region" description="Polar residues" evidence="2">
    <location>
        <begin position="99"/>
        <end position="109"/>
    </location>
</feature>